<proteinExistence type="predicted"/>
<evidence type="ECO:0000256" key="1">
    <source>
        <dbReference type="SAM" id="MobiDB-lite"/>
    </source>
</evidence>
<feature type="region of interest" description="Disordered" evidence="1">
    <location>
        <begin position="65"/>
        <end position="84"/>
    </location>
</feature>
<reference evidence="2" key="1">
    <citation type="submission" date="2023-03" db="UniProtKB">
        <authorList>
            <consortium name="EnsemblPlants"/>
        </authorList>
    </citation>
    <scope>IDENTIFICATION</scope>
</reference>
<accession>A0A9I9EEE0</accession>
<dbReference type="EnsemblPlants" id="MELO3C032607.2.1">
    <property type="protein sequence ID" value="MELO3C032607.2.1"/>
    <property type="gene ID" value="MELO3C032607.2"/>
</dbReference>
<dbReference type="Gramene" id="MELO3C032607.2.1">
    <property type="protein sequence ID" value="MELO3C032607.2.1"/>
    <property type="gene ID" value="MELO3C032607.2"/>
</dbReference>
<organism evidence="2">
    <name type="scientific">Cucumis melo</name>
    <name type="common">Muskmelon</name>
    <dbReference type="NCBI Taxonomy" id="3656"/>
    <lineage>
        <taxon>Eukaryota</taxon>
        <taxon>Viridiplantae</taxon>
        <taxon>Streptophyta</taxon>
        <taxon>Embryophyta</taxon>
        <taxon>Tracheophyta</taxon>
        <taxon>Spermatophyta</taxon>
        <taxon>Magnoliopsida</taxon>
        <taxon>eudicotyledons</taxon>
        <taxon>Gunneridae</taxon>
        <taxon>Pentapetalae</taxon>
        <taxon>rosids</taxon>
        <taxon>fabids</taxon>
        <taxon>Cucurbitales</taxon>
        <taxon>Cucurbitaceae</taxon>
        <taxon>Benincaseae</taxon>
        <taxon>Cucumis</taxon>
    </lineage>
</organism>
<sequence>MQLVLSRGRKRDIGRYMIYLVLTPQACNFKDSYLVSTCNLPLNFQTANLSVYLIGCFNNMVPPPPPNGRGADGGASVNENQKGGADKDSVFDQIAFSFHPSPRILLSPAHAGCSTHHYHRNYETNPVPHSCKFNILPTMTMFYRNIQVK</sequence>
<protein>
    <submittedName>
        <fullName evidence="2">Uncharacterized protein</fullName>
    </submittedName>
</protein>
<dbReference type="AlphaFoldDB" id="A0A9I9EEE0"/>
<name>A0A9I9EEE0_CUCME</name>
<evidence type="ECO:0000313" key="2">
    <source>
        <dbReference type="EnsemblPlants" id="MELO3C032607.2.1"/>
    </source>
</evidence>